<dbReference type="Pfam" id="PF02654">
    <property type="entry name" value="CobS"/>
    <property type="match status" value="1"/>
</dbReference>
<gene>
    <name evidence="19" type="primary">cobS</name>
    <name evidence="20" type="ORF">EOI86_12845</name>
</gene>
<evidence type="ECO:0000256" key="5">
    <source>
        <dbReference type="ARBA" id="ARBA00013200"/>
    </source>
</evidence>
<evidence type="ECO:0000256" key="7">
    <source>
        <dbReference type="ARBA" id="ARBA00022475"/>
    </source>
</evidence>
<keyword evidence="13 19" id="KW-0472">Membrane</keyword>
<evidence type="ECO:0000256" key="9">
    <source>
        <dbReference type="ARBA" id="ARBA00022679"/>
    </source>
</evidence>
<evidence type="ECO:0000256" key="1">
    <source>
        <dbReference type="ARBA" id="ARBA00001946"/>
    </source>
</evidence>
<dbReference type="GO" id="GO:0005886">
    <property type="term" value="C:plasma membrane"/>
    <property type="evidence" value="ECO:0007669"/>
    <property type="project" value="UniProtKB-SubCell"/>
</dbReference>
<feature type="transmembrane region" description="Helical" evidence="19">
    <location>
        <begin position="210"/>
        <end position="227"/>
    </location>
</feature>
<evidence type="ECO:0000256" key="11">
    <source>
        <dbReference type="ARBA" id="ARBA00022842"/>
    </source>
</evidence>
<keyword evidence="7 19" id="KW-1003">Cell membrane</keyword>
<comment type="caution">
    <text evidence="20">The sequence shown here is derived from an EMBL/GenBank/DDBJ whole genome shotgun (WGS) entry which is preliminary data.</text>
</comment>
<evidence type="ECO:0000256" key="6">
    <source>
        <dbReference type="ARBA" id="ARBA00015850"/>
    </source>
</evidence>
<dbReference type="EC" id="2.7.8.26" evidence="5 19"/>
<sequence>MTDKPEEIRHSTGFAPIADMRAAMTFLTRFPVGGRHRALDACAWAFPIAGIAVGVTGGAVFWLAGWMGLPPWIAAFLTLTATALVTGALHEDGLADAADGLGAGGSVDRKLEIMRDSRIGGYGALALMLATGIKAAAIASFLPGLSGATAILAVHILSRAILPGVMAALPPASASGVAASVGRPRLGAALVALTLGAGSAIGLMGLCAGLVALAAVVASALVFGLLLRRSLGGYNGDTIGLLEQLSEIAIMLALLIAAASFNILVQTGAAFG</sequence>
<evidence type="ECO:0000256" key="3">
    <source>
        <dbReference type="ARBA" id="ARBA00004663"/>
    </source>
</evidence>
<accession>A0A3S3UNH1</accession>
<feature type="transmembrane region" description="Helical" evidence="19">
    <location>
        <begin position="248"/>
        <end position="271"/>
    </location>
</feature>
<evidence type="ECO:0000256" key="10">
    <source>
        <dbReference type="ARBA" id="ARBA00022692"/>
    </source>
</evidence>
<evidence type="ECO:0000256" key="15">
    <source>
        <dbReference type="ARBA" id="ARBA00032605"/>
    </source>
</evidence>
<dbReference type="GO" id="GO:0008818">
    <property type="term" value="F:cobalamin 5'-phosphate synthase activity"/>
    <property type="evidence" value="ECO:0007669"/>
    <property type="project" value="UniProtKB-UniRule"/>
</dbReference>
<evidence type="ECO:0000256" key="18">
    <source>
        <dbReference type="ARBA" id="ARBA00049504"/>
    </source>
</evidence>
<dbReference type="RefSeq" id="WP_127765587.1">
    <property type="nucleotide sequence ID" value="NZ_SADE01000002.1"/>
</dbReference>
<dbReference type="GO" id="GO:0051073">
    <property type="term" value="F:adenosylcobinamide-GDP ribazoletransferase activity"/>
    <property type="evidence" value="ECO:0007669"/>
    <property type="project" value="UniProtKB-UniRule"/>
</dbReference>
<dbReference type="Proteomes" id="UP000287447">
    <property type="component" value="Unassembled WGS sequence"/>
</dbReference>
<evidence type="ECO:0000313" key="20">
    <source>
        <dbReference type="EMBL" id="RVU36111.1"/>
    </source>
</evidence>
<comment type="similarity">
    <text evidence="4 19">Belongs to the CobS family.</text>
</comment>
<feature type="transmembrane region" description="Helical" evidence="19">
    <location>
        <begin position="41"/>
        <end position="63"/>
    </location>
</feature>
<evidence type="ECO:0000256" key="2">
    <source>
        <dbReference type="ARBA" id="ARBA00004651"/>
    </source>
</evidence>
<evidence type="ECO:0000256" key="13">
    <source>
        <dbReference type="ARBA" id="ARBA00023136"/>
    </source>
</evidence>
<evidence type="ECO:0000256" key="12">
    <source>
        <dbReference type="ARBA" id="ARBA00022989"/>
    </source>
</evidence>
<dbReference type="OrthoDB" id="9794626at2"/>
<comment type="subcellular location">
    <subcellularLocation>
        <location evidence="2 19">Cell membrane</location>
        <topology evidence="2 19">Multi-pass membrane protein</topology>
    </subcellularLocation>
</comment>
<dbReference type="GO" id="GO:0009236">
    <property type="term" value="P:cobalamin biosynthetic process"/>
    <property type="evidence" value="ECO:0007669"/>
    <property type="project" value="UniProtKB-UniRule"/>
</dbReference>
<comment type="cofactor">
    <cofactor evidence="1 19">
        <name>Mg(2+)</name>
        <dbReference type="ChEBI" id="CHEBI:18420"/>
    </cofactor>
</comment>
<feature type="transmembrane region" description="Helical" evidence="19">
    <location>
        <begin position="148"/>
        <end position="174"/>
    </location>
</feature>
<evidence type="ECO:0000256" key="14">
    <source>
        <dbReference type="ARBA" id="ARBA00025228"/>
    </source>
</evidence>
<keyword evidence="10 19" id="KW-0812">Transmembrane</keyword>
<dbReference type="AlphaFoldDB" id="A0A3S3UNH1"/>
<comment type="pathway">
    <text evidence="3 19">Cofactor biosynthesis; adenosylcobalamin biosynthesis; adenosylcobalamin from cob(II)yrinate a,c-diamide: step 7/7.</text>
</comment>
<dbReference type="PANTHER" id="PTHR34148">
    <property type="entry name" value="ADENOSYLCOBINAMIDE-GDP RIBAZOLETRANSFERASE"/>
    <property type="match status" value="1"/>
</dbReference>
<proteinExistence type="inferred from homology"/>
<dbReference type="PANTHER" id="PTHR34148:SF1">
    <property type="entry name" value="ADENOSYLCOBINAMIDE-GDP RIBAZOLETRANSFERASE"/>
    <property type="match status" value="1"/>
</dbReference>
<keyword evidence="12 19" id="KW-1133">Transmembrane helix</keyword>
<keyword evidence="11 19" id="KW-0460">Magnesium</keyword>
<evidence type="ECO:0000313" key="21">
    <source>
        <dbReference type="Proteomes" id="UP000287447"/>
    </source>
</evidence>
<comment type="catalytic activity">
    <reaction evidence="17 19">
        <text>alpha-ribazole + adenosylcob(III)inamide-GDP = adenosylcob(III)alamin + GMP + H(+)</text>
        <dbReference type="Rhea" id="RHEA:16049"/>
        <dbReference type="ChEBI" id="CHEBI:10329"/>
        <dbReference type="ChEBI" id="CHEBI:15378"/>
        <dbReference type="ChEBI" id="CHEBI:18408"/>
        <dbReference type="ChEBI" id="CHEBI:58115"/>
        <dbReference type="ChEBI" id="CHEBI:60487"/>
        <dbReference type="EC" id="2.7.8.26"/>
    </reaction>
</comment>
<keyword evidence="9 19" id="KW-0808">Transferase</keyword>
<keyword evidence="21" id="KW-1185">Reference proteome</keyword>
<evidence type="ECO:0000256" key="19">
    <source>
        <dbReference type="HAMAP-Rule" id="MF_00719"/>
    </source>
</evidence>
<comment type="catalytic activity">
    <reaction evidence="18 19">
        <text>alpha-ribazole 5'-phosphate + adenosylcob(III)inamide-GDP = adenosylcob(III)alamin 5'-phosphate + GMP + H(+)</text>
        <dbReference type="Rhea" id="RHEA:23560"/>
        <dbReference type="ChEBI" id="CHEBI:15378"/>
        <dbReference type="ChEBI" id="CHEBI:57918"/>
        <dbReference type="ChEBI" id="CHEBI:58115"/>
        <dbReference type="ChEBI" id="CHEBI:60487"/>
        <dbReference type="ChEBI" id="CHEBI:60493"/>
        <dbReference type="EC" id="2.7.8.26"/>
    </reaction>
</comment>
<dbReference type="EMBL" id="SADE01000002">
    <property type="protein sequence ID" value="RVU36111.1"/>
    <property type="molecule type" value="Genomic_DNA"/>
</dbReference>
<feature type="transmembrane region" description="Helical" evidence="19">
    <location>
        <begin position="69"/>
        <end position="89"/>
    </location>
</feature>
<evidence type="ECO:0000256" key="16">
    <source>
        <dbReference type="ARBA" id="ARBA00032853"/>
    </source>
</evidence>
<evidence type="ECO:0000256" key="17">
    <source>
        <dbReference type="ARBA" id="ARBA00048623"/>
    </source>
</evidence>
<evidence type="ECO:0000256" key="8">
    <source>
        <dbReference type="ARBA" id="ARBA00022573"/>
    </source>
</evidence>
<comment type="function">
    <text evidence="14 19">Joins adenosylcobinamide-GDP and alpha-ribazole to generate adenosylcobalamin (Ado-cobalamin). Also synthesizes adenosylcobalamin 5'-phosphate from adenosylcobinamide-GDP and alpha-ribazole 5'-phosphate.</text>
</comment>
<evidence type="ECO:0000256" key="4">
    <source>
        <dbReference type="ARBA" id="ARBA00010561"/>
    </source>
</evidence>
<protein>
    <recommendedName>
        <fullName evidence="6 19">Adenosylcobinamide-GDP ribazoletransferase</fullName>
        <ecNumber evidence="5 19">2.7.8.26</ecNumber>
    </recommendedName>
    <alternativeName>
        <fullName evidence="16 19">Cobalamin synthase</fullName>
    </alternativeName>
    <alternativeName>
        <fullName evidence="15 19">Cobalamin-5'-phosphate synthase</fullName>
    </alternativeName>
</protein>
<dbReference type="UniPathway" id="UPA00148">
    <property type="reaction ID" value="UER00238"/>
</dbReference>
<name>A0A3S3UNH1_9PROT</name>
<dbReference type="HAMAP" id="MF_00719">
    <property type="entry name" value="CobS"/>
    <property type="match status" value="1"/>
</dbReference>
<keyword evidence="8 19" id="KW-0169">Cobalamin biosynthesis</keyword>
<dbReference type="InterPro" id="IPR003805">
    <property type="entry name" value="CobS"/>
</dbReference>
<feature type="transmembrane region" description="Helical" evidence="19">
    <location>
        <begin position="186"/>
        <end position="204"/>
    </location>
</feature>
<organism evidence="20 21">
    <name type="scientific">Hwanghaeella grinnelliae</name>
    <dbReference type="NCBI Taxonomy" id="2500179"/>
    <lineage>
        <taxon>Bacteria</taxon>
        <taxon>Pseudomonadati</taxon>
        <taxon>Pseudomonadota</taxon>
        <taxon>Alphaproteobacteria</taxon>
        <taxon>Rhodospirillales</taxon>
        <taxon>Rhodospirillaceae</taxon>
        <taxon>Hwanghaeella</taxon>
    </lineage>
</organism>
<feature type="transmembrane region" description="Helical" evidence="19">
    <location>
        <begin position="119"/>
        <end position="142"/>
    </location>
</feature>
<reference evidence="21" key="1">
    <citation type="submission" date="2019-01" db="EMBL/GenBank/DDBJ databases">
        <title>Gri0909 isolated from a small marine red alga.</title>
        <authorList>
            <person name="Kim J."/>
            <person name="Jeong S.E."/>
            <person name="Jeon C.O."/>
        </authorList>
    </citation>
    <scope>NUCLEOTIDE SEQUENCE [LARGE SCALE GENOMIC DNA]</scope>
    <source>
        <strain evidence="21">Gri0909</strain>
    </source>
</reference>